<gene>
    <name evidence="12 15" type="primary">psbZ</name>
</gene>
<evidence type="ECO:0000256" key="2">
    <source>
        <dbReference type="ARBA" id="ARBA00008367"/>
    </source>
</evidence>
<evidence type="ECO:0000256" key="14">
    <source>
        <dbReference type="SAM" id="Phobius"/>
    </source>
</evidence>
<dbReference type="EMBL" id="MT211885">
    <property type="protein sequence ID" value="QJF58592.1"/>
    <property type="molecule type" value="Genomic_DNA"/>
</dbReference>
<keyword evidence="4 12" id="KW-0674">Reaction center</keyword>
<keyword evidence="15" id="KW-0150">Chloroplast</keyword>
<dbReference type="InterPro" id="IPR036512">
    <property type="entry name" value="PSII_PsbZ_sf"/>
</dbReference>
<dbReference type="GO" id="GO:0009539">
    <property type="term" value="C:photosystem II reaction center"/>
    <property type="evidence" value="ECO:0007669"/>
    <property type="project" value="InterPro"/>
</dbReference>
<proteinExistence type="inferred from homology"/>
<dbReference type="EMBL" id="MT211884">
    <property type="protein sequence ID" value="QJF58393.1"/>
    <property type="molecule type" value="Genomic_DNA"/>
</dbReference>
<dbReference type="GO" id="GO:0042549">
    <property type="term" value="P:photosystem II stabilization"/>
    <property type="evidence" value="ECO:0007669"/>
    <property type="project" value="InterPro"/>
</dbReference>
<reference evidence="15" key="1">
    <citation type="submission" date="2020-03" db="EMBL/GenBank/DDBJ databases">
        <title>Mitochondrial and Plastid genome variability of Corallina officinalis (Corallinales, Rhodophyta).</title>
        <authorList>
            <person name="Yesson C."/>
            <person name="Bian X."/>
            <person name="Williamson C."/>
            <person name="Briscoe A.G."/>
            <person name="Brodie J."/>
        </authorList>
    </citation>
    <scope>NUCLEOTIDE SEQUENCE</scope>
</reference>
<comment type="similarity">
    <text evidence="2 12 13">Belongs to the PsbZ family.</text>
</comment>
<keyword evidence="6 12" id="KW-0812">Transmembrane</keyword>
<comment type="subunit">
    <text evidence="11 12">PSII is composed of 1 copy each of membrane proteins PsbA, PsbB, PsbC, PsbD, PsbE, PsbF, PsbH, PsbI, PsbJ, PsbK, PsbL, PsbM, PsbT, PsbY, PsbZ, Psb30/Ycf12, at least 3 peripheral proteins of the oxygen-evolving complex and a large number of cofactors. It forms dimeric complexes.</text>
</comment>
<evidence type="ECO:0000256" key="4">
    <source>
        <dbReference type="ARBA" id="ARBA00022469"/>
    </source>
</evidence>
<evidence type="ECO:0000256" key="3">
    <source>
        <dbReference type="ARBA" id="ARBA00021665"/>
    </source>
</evidence>
<keyword evidence="15" id="KW-0934">Plastid</keyword>
<dbReference type="EMBL" id="MT211886">
    <property type="protein sequence ID" value="QJF58791.1"/>
    <property type="molecule type" value="Genomic_DNA"/>
</dbReference>
<dbReference type="Pfam" id="PF01737">
    <property type="entry name" value="Ycf9"/>
    <property type="match status" value="1"/>
</dbReference>
<evidence type="ECO:0000256" key="9">
    <source>
        <dbReference type="ARBA" id="ARBA00023136"/>
    </source>
</evidence>
<evidence type="ECO:0000256" key="8">
    <source>
        <dbReference type="ARBA" id="ARBA00023078"/>
    </source>
</evidence>
<evidence type="ECO:0000256" key="13">
    <source>
        <dbReference type="RuleBase" id="RU003472"/>
    </source>
</evidence>
<protein>
    <recommendedName>
        <fullName evidence="3 12">Photosystem II reaction center protein Z</fullName>
        <shortName evidence="12">PSII-Z</shortName>
    </recommendedName>
</protein>
<comment type="function">
    <text evidence="13">Controls the interaction of photosystem II (PSII) cores with the light-harvesting antenna, regulates electron flow through the 2 photosystem reaction centers. PSII is a light-driven water plastoquinone oxidoreductase, using light energy to abstract electrons from H(2)O, generating a proton gradient subsequently used for ATP formation.</text>
</comment>
<feature type="transmembrane region" description="Helical" evidence="14">
    <location>
        <begin position="12"/>
        <end position="37"/>
    </location>
</feature>
<evidence type="ECO:0000256" key="10">
    <source>
        <dbReference type="ARBA" id="ARBA00023276"/>
    </source>
</evidence>
<evidence type="ECO:0000256" key="1">
    <source>
        <dbReference type="ARBA" id="ARBA00004141"/>
    </source>
</evidence>
<dbReference type="GO" id="GO:0009535">
    <property type="term" value="C:chloroplast thylakoid membrane"/>
    <property type="evidence" value="ECO:0007669"/>
    <property type="project" value="UniProtKB-SubCell"/>
</dbReference>
<comment type="function">
    <text evidence="12">May control the interaction of photosystem II (PSII) cores with the light-harvesting antenna, regulates electron flow through the 2 photosystem reaction centers. PSII is a light-driven water plastoquinone oxidoreductase, using light energy to abstract electrons from H(2)O, generating a proton gradient subsequently used for ATP formation.</text>
</comment>
<organism evidence="15">
    <name type="scientific">Corallina officinalis</name>
    <name type="common">Coral seaweed</name>
    <dbReference type="NCBI Taxonomy" id="35170"/>
    <lineage>
        <taxon>Eukaryota</taxon>
        <taxon>Rhodophyta</taxon>
        <taxon>Florideophyceae</taxon>
        <taxon>Corallinophycidae</taxon>
        <taxon>Corallinales</taxon>
        <taxon>Corallinaceae</taxon>
        <taxon>Corallinoideae</taxon>
        <taxon>Corallina</taxon>
    </lineage>
</organism>
<evidence type="ECO:0000256" key="7">
    <source>
        <dbReference type="ARBA" id="ARBA00022989"/>
    </source>
</evidence>
<dbReference type="GO" id="GO:0015979">
    <property type="term" value="P:photosynthesis"/>
    <property type="evidence" value="ECO:0007669"/>
    <property type="project" value="UniProtKB-UniRule"/>
</dbReference>
<sequence>MNKFIINKKSMAIAVQLLVFGLILLSIVFVVLMPVTLASPGEWEKSKNIIYTGAGIWSILVIITGLANLFVA</sequence>
<keyword evidence="8 12" id="KW-0793">Thylakoid</keyword>
<feature type="transmembrane region" description="Helical" evidence="14">
    <location>
        <begin position="49"/>
        <end position="71"/>
    </location>
</feature>
<dbReference type="HAMAP" id="MF_00644">
    <property type="entry name" value="PSII_PsbZ"/>
    <property type="match status" value="1"/>
</dbReference>
<dbReference type="EMBL" id="MT211887">
    <property type="protein sequence ID" value="QJF58990.1"/>
    <property type="molecule type" value="Genomic_DNA"/>
</dbReference>
<evidence type="ECO:0000256" key="12">
    <source>
        <dbReference type="HAMAP-Rule" id="MF_00644"/>
    </source>
</evidence>
<keyword evidence="9 12" id="KW-0472">Membrane</keyword>
<dbReference type="NCBIfam" id="TIGR03043">
    <property type="entry name" value="PS_II_psbZ"/>
    <property type="match status" value="1"/>
</dbReference>
<geneLocation type="chloroplast" evidence="15"/>
<dbReference type="SUPFAM" id="SSF161055">
    <property type="entry name" value="PsbZ-like"/>
    <property type="match status" value="1"/>
</dbReference>
<evidence type="ECO:0000256" key="6">
    <source>
        <dbReference type="ARBA" id="ARBA00022692"/>
    </source>
</evidence>
<dbReference type="AlphaFoldDB" id="A0A6M3WCC1"/>
<keyword evidence="10 12" id="KW-0604">Photosystem II</keyword>
<dbReference type="PANTHER" id="PTHR34971:SF2">
    <property type="entry name" value="PHOTOSYSTEM II REACTION CENTER PROTEIN Z"/>
    <property type="match status" value="1"/>
</dbReference>
<accession>A0A6M3WCC1</accession>
<evidence type="ECO:0000256" key="11">
    <source>
        <dbReference type="ARBA" id="ARBA00038734"/>
    </source>
</evidence>
<keyword evidence="5 12" id="KW-0602">Photosynthesis</keyword>
<name>A0A6M3WCC1_COROI</name>
<comment type="subcellular location">
    <subcellularLocation>
        <location evidence="1">Membrane</location>
        <topology evidence="1">Multi-pass membrane protein</topology>
    </subcellularLocation>
    <subcellularLocation>
        <location evidence="12">Plastid</location>
        <location evidence="12">Chloroplast thylakoid membrane</location>
        <topology evidence="12">Multi-pass membrane protein</topology>
    </subcellularLocation>
</comment>
<dbReference type="PANTHER" id="PTHR34971">
    <property type="entry name" value="PHOTOSYSTEM II REACTION CENTER PROTEIN Z"/>
    <property type="match status" value="1"/>
</dbReference>
<evidence type="ECO:0000313" key="15">
    <source>
        <dbReference type="EMBL" id="QJF58791.1"/>
    </source>
</evidence>
<evidence type="ECO:0000256" key="5">
    <source>
        <dbReference type="ARBA" id="ARBA00022531"/>
    </source>
</evidence>
<keyword evidence="7 12" id="KW-1133">Transmembrane helix</keyword>
<dbReference type="Gene3D" id="1.10.287.740">
    <property type="entry name" value="Photosystem II PsbZ, reaction centre"/>
    <property type="match status" value="1"/>
</dbReference>
<dbReference type="InterPro" id="IPR002644">
    <property type="entry name" value="PSII_PsbZ"/>
</dbReference>